<organism evidence="1 2">
    <name type="scientific">Panagrolaimus sp. ES5</name>
    <dbReference type="NCBI Taxonomy" id="591445"/>
    <lineage>
        <taxon>Eukaryota</taxon>
        <taxon>Metazoa</taxon>
        <taxon>Ecdysozoa</taxon>
        <taxon>Nematoda</taxon>
        <taxon>Chromadorea</taxon>
        <taxon>Rhabditida</taxon>
        <taxon>Tylenchina</taxon>
        <taxon>Panagrolaimomorpha</taxon>
        <taxon>Panagrolaimoidea</taxon>
        <taxon>Panagrolaimidae</taxon>
        <taxon>Panagrolaimus</taxon>
    </lineage>
</organism>
<evidence type="ECO:0000313" key="2">
    <source>
        <dbReference type="WBParaSite" id="ES5_v2.g16210.t1"/>
    </source>
</evidence>
<proteinExistence type="predicted"/>
<reference evidence="2" key="1">
    <citation type="submission" date="2022-11" db="UniProtKB">
        <authorList>
            <consortium name="WormBaseParasite"/>
        </authorList>
    </citation>
    <scope>IDENTIFICATION</scope>
</reference>
<dbReference type="WBParaSite" id="ES5_v2.g16210.t1">
    <property type="protein sequence ID" value="ES5_v2.g16210.t1"/>
    <property type="gene ID" value="ES5_v2.g16210"/>
</dbReference>
<dbReference type="Proteomes" id="UP000887579">
    <property type="component" value="Unplaced"/>
</dbReference>
<accession>A0AC34FG11</accession>
<protein>
    <submittedName>
        <fullName evidence="2">Single-stranded DNA-binding protein</fullName>
    </submittedName>
</protein>
<sequence length="108" mass="12147">MKLAYVEILNDDVEERSGRNERGLWSVRRQQAYLHQGAPYPEPFPIFLTEEMKPYKAGKYLFAGGAFVNMKGAWSFGRNAALIPFADAMNELKTDNSSLMQKPSTVAA</sequence>
<evidence type="ECO:0000313" key="1">
    <source>
        <dbReference type="Proteomes" id="UP000887579"/>
    </source>
</evidence>
<name>A0AC34FG11_9BILA</name>